<gene>
    <name evidence="1" type="ORF">CWO36_10475</name>
</gene>
<comment type="caution">
    <text evidence="1">The sequence shown here is derived from an EMBL/GenBank/DDBJ whole genome shotgun (WGS) entry which is preliminary data.</text>
</comment>
<accession>A0A2T5DH84</accession>
<dbReference type="AlphaFoldDB" id="A0A2T5DH84"/>
<evidence type="ECO:0000313" key="1">
    <source>
        <dbReference type="EMBL" id="PTP19423.1"/>
    </source>
</evidence>
<name>A0A2T5DH84_VIBSP</name>
<evidence type="ECO:0000313" key="2">
    <source>
        <dbReference type="Proteomes" id="UP000244080"/>
    </source>
</evidence>
<evidence type="ECO:0008006" key="3">
    <source>
        <dbReference type="Google" id="ProtNLM"/>
    </source>
</evidence>
<proteinExistence type="predicted"/>
<dbReference type="EMBL" id="PIGA01000014">
    <property type="protein sequence ID" value="PTP19423.1"/>
    <property type="molecule type" value="Genomic_DNA"/>
</dbReference>
<organism evidence="1 2">
    <name type="scientific">Vibrio splendidus</name>
    <dbReference type="NCBI Taxonomy" id="29497"/>
    <lineage>
        <taxon>Bacteria</taxon>
        <taxon>Pseudomonadati</taxon>
        <taxon>Pseudomonadota</taxon>
        <taxon>Gammaproteobacteria</taxon>
        <taxon>Vibrionales</taxon>
        <taxon>Vibrionaceae</taxon>
        <taxon>Vibrio</taxon>
    </lineage>
</organism>
<dbReference type="Proteomes" id="UP000244080">
    <property type="component" value="Unassembled WGS sequence"/>
</dbReference>
<sequence>MFLGIIMSNLYSIFEFKYPISVDKSVLGNSYPIMVSGISGVIHIPFLPIWTEHEPDPLWKLLTPPEVAKGWKQGSEPIFWGKPNQYPSGHSSLHRVVFQFEVHDAEVNGQLLYESFVSWINLLLDYLEVMSNQNVRIEQTLNSYGDNFHLFHWDENGKNQGITENKVITVCLDNWQKNIKHEQFLEACTLASSGAPLNLTYKLYLEANRAFLQKDYRKTVIECGASIENALTELISLELSNCGLSDEEIGARLSNRSNRTLGGRFNLADSQLHLDLMQQNYSYRDLLVNPRNDAVHKAEFIPQQIAREAIDYTSKLLNVVAPELKET</sequence>
<reference evidence="1 2" key="1">
    <citation type="submission" date="2017-11" db="EMBL/GenBank/DDBJ databases">
        <title>Population delineation of vibrios coincides with oyster pathogenicity.</title>
        <authorList>
            <person name="Bruto M."/>
            <person name="Labreuche Y."/>
            <person name="James A."/>
            <person name="Piel D."/>
            <person name="Chenivesse S."/>
            <person name="Petton B."/>
            <person name="Polz M.F."/>
            <person name="Le Roux F."/>
        </authorList>
    </citation>
    <scope>NUCLEOTIDE SEQUENCE [LARGE SCALE GENOMIC DNA]</scope>
    <source>
        <strain evidence="1 2">1F_55</strain>
    </source>
</reference>
<protein>
    <recommendedName>
        <fullName evidence="3">Apea-like HEPN domain-containing protein</fullName>
    </recommendedName>
</protein>